<dbReference type="GO" id="GO:0030527">
    <property type="term" value="F:structural constituent of chromatin"/>
    <property type="evidence" value="ECO:0007669"/>
    <property type="project" value="InterPro"/>
</dbReference>
<reference evidence="3" key="1">
    <citation type="journal article" date="2021" name="Proc. Natl. Acad. Sci. U.S.A.">
        <title>A Catalog of Tens of Thousands of Viruses from Human Metagenomes Reveals Hidden Associations with Chronic Diseases.</title>
        <authorList>
            <person name="Tisza M.J."/>
            <person name="Buck C.B."/>
        </authorList>
    </citation>
    <scope>NUCLEOTIDE SEQUENCE</scope>
    <source>
        <strain evidence="3">CtE0n6</strain>
    </source>
</reference>
<comment type="similarity">
    <text evidence="2">Belongs to the bacterial histone-like protein family.</text>
</comment>
<evidence type="ECO:0000256" key="2">
    <source>
        <dbReference type="RuleBase" id="RU003939"/>
    </source>
</evidence>
<dbReference type="EMBL" id="BK059101">
    <property type="protein sequence ID" value="DAE29937.1"/>
    <property type="molecule type" value="Genomic_DNA"/>
</dbReference>
<dbReference type="Gene3D" id="4.10.520.10">
    <property type="entry name" value="IHF-like DNA-binding proteins"/>
    <property type="match status" value="1"/>
</dbReference>
<organism evidence="3">
    <name type="scientific">virus sp. ctE0n6</name>
    <dbReference type="NCBI Taxonomy" id="2827985"/>
    <lineage>
        <taxon>Viruses</taxon>
    </lineage>
</organism>
<keyword evidence="1" id="KW-0238">DNA-binding</keyword>
<dbReference type="PANTHER" id="PTHR33175">
    <property type="entry name" value="DNA-BINDING PROTEIN HU"/>
    <property type="match status" value="1"/>
</dbReference>
<dbReference type="SUPFAM" id="SSF47729">
    <property type="entry name" value="IHF-like DNA-binding proteins"/>
    <property type="match status" value="1"/>
</dbReference>
<dbReference type="GO" id="GO:0003677">
    <property type="term" value="F:DNA binding"/>
    <property type="evidence" value="ECO:0007669"/>
    <property type="project" value="UniProtKB-KW"/>
</dbReference>
<dbReference type="SMART" id="SM00411">
    <property type="entry name" value="BHL"/>
    <property type="match status" value="1"/>
</dbReference>
<dbReference type="InterPro" id="IPR000119">
    <property type="entry name" value="Hist_DNA-bd"/>
</dbReference>
<evidence type="ECO:0000256" key="1">
    <source>
        <dbReference type="ARBA" id="ARBA00023125"/>
    </source>
</evidence>
<dbReference type="PANTHER" id="PTHR33175:SF3">
    <property type="entry name" value="DNA-BINDING PROTEIN HU-BETA"/>
    <property type="match status" value="1"/>
</dbReference>
<dbReference type="Pfam" id="PF00216">
    <property type="entry name" value="Bac_DNA_binding"/>
    <property type="match status" value="1"/>
</dbReference>
<name>A0A8S5RFS8_9VIRU</name>
<sequence length="91" mass="10044">MNLTEMRKEFATKVGVSQEKAKELIAALEEVVVEGLLEDEKVVFGTIGTLSVKETKEREGHNPATGEKLIIKAGKKVAYKQSSKIKEIVNE</sequence>
<accession>A0A8S5RFS8</accession>
<protein>
    <submittedName>
        <fullName evidence="3">DNA binding protein</fullName>
    </submittedName>
</protein>
<proteinExistence type="inferred from homology"/>
<dbReference type="InterPro" id="IPR010992">
    <property type="entry name" value="IHF-like_DNA-bd_dom_sf"/>
</dbReference>
<evidence type="ECO:0000313" key="3">
    <source>
        <dbReference type="EMBL" id="DAE29937.1"/>
    </source>
</evidence>